<keyword evidence="10" id="KW-1185">Reference proteome</keyword>
<evidence type="ECO:0000313" key="11">
    <source>
        <dbReference type="Proteomes" id="UP000324907"/>
    </source>
</evidence>
<gene>
    <name evidence="3" type="ORF">CROE0942_LOCUS5890</name>
    <name evidence="4" type="ORF">CROE0942_LOCUS5898</name>
    <name evidence="8" type="ORF">FNF27_03377</name>
    <name evidence="7" type="ORF">FNF28_02198</name>
    <name evidence="5" type="ORF">FNF29_05662</name>
    <name evidence="6" type="ORF">FNF31_05794</name>
</gene>
<dbReference type="EMBL" id="VLTN01000039">
    <property type="protein sequence ID" value="KAA0149837.1"/>
    <property type="molecule type" value="Genomic_DNA"/>
</dbReference>
<feature type="coiled-coil region" evidence="1">
    <location>
        <begin position="15"/>
        <end position="42"/>
    </location>
</feature>
<evidence type="ECO:0008006" key="13">
    <source>
        <dbReference type="Google" id="ProtNLM"/>
    </source>
</evidence>
<name>A0A5A8DX47_CAFRO</name>
<protein>
    <recommendedName>
        <fullName evidence="13">Charged multivesicular body protein 3</fullName>
    </recommendedName>
</protein>
<dbReference type="GO" id="GO:0007034">
    <property type="term" value="P:vacuolar transport"/>
    <property type="evidence" value="ECO:0007669"/>
    <property type="project" value="InterPro"/>
</dbReference>
<feature type="region of interest" description="Disordered" evidence="2">
    <location>
        <begin position="213"/>
        <end position="245"/>
    </location>
</feature>
<evidence type="ECO:0000313" key="3">
    <source>
        <dbReference type="EMBL" id="CAD8561513.1"/>
    </source>
</evidence>
<evidence type="ECO:0000256" key="2">
    <source>
        <dbReference type="SAM" id="MobiDB-lite"/>
    </source>
</evidence>
<evidence type="ECO:0000313" key="7">
    <source>
        <dbReference type="EMBL" id="KAA0169244.1"/>
    </source>
</evidence>
<dbReference type="AlphaFoldDB" id="A0A5A8DX47"/>
<dbReference type="Gene3D" id="6.10.140.1230">
    <property type="match status" value="1"/>
</dbReference>
<keyword evidence="1" id="KW-0175">Coiled coil</keyword>
<dbReference type="Proteomes" id="UP000323011">
    <property type="component" value="Unassembled WGS sequence"/>
</dbReference>
<dbReference type="Proteomes" id="UP000325113">
    <property type="component" value="Unassembled WGS sequence"/>
</dbReference>
<evidence type="ECO:0000313" key="6">
    <source>
        <dbReference type="EMBL" id="KAA0156959.1"/>
    </source>
</evidence>
<evidence type="ECO:0000313" key="5">
    <source>
        <dbReference type="EMBL" id="KAA0149837.1"/>
    </source>
</evidence>
<dbReference type="PANTHER" id="PTHR10476">
    <property type="entry name" value="CHARGED MULTIVESICULAR BODY PROTEIN"/>
    <property type="match status" value="1"/>
</dbReference>
<dbReference type="Proteomes" id="UP000322899">
    <property type="component" value="Unassembled WGS sequence"/>
</dbReference>
<dbReference type="Pfam" id="PF03357">
    <property type="entry name" value="Snf7"/>
    <property type="match status" value="1"/>
</dbReference>
<evidence type="ECO:0000313" key="12">
    <source>
        <dbReference type="Proteomes" id="UP000325113"/>
    </source>
</evidence>
<proteinExistence type="predicted"/>
<evidence type="ECO:0000313" key="4">
    <source>
        <dbReference type="EMBL" id="CAD8561521.1"/>
    </source>
</evidence>
<reference evidence="3" key="2">
    <citation type="submission" date="2021-01" db="EMBL/GenBank/DDBJ databases">
        <authorList>
            <person name="Corre E."/>
            <person name="Pelletier E."/>
            <person name="Niang G."/>
            <person name="Scheremetjew M."/>
            <person name="Finn R."/>
            <person name="Kale V."/>
            <person name="Holt S."/>
            <person name="Cochrane G."/>
            <person name="Meng A."/>
            <person name="Brown T."/>
            <person name="Cohen L."/>
        </authorList>
    </citation>
    <scope>NUCLEOTIDE SEQUENCE</scope>
    <source>
        <strain evidence="3">E4-10</strain>
    </source>
</reference>
<evidence type="ECO:0000313" key="10">
    <source>
        <dbReference type="Proteomes" id="UP000323011"/>
    </source>
</evidence>
<dbReference type="EMBL" id="VLTL01000024">
    <property type="protein sequence ID" value="KAA0169244.1"/>
    <property type="molecule type" value="Genomic_DNA"/>
</dbReference>
<dbReference type="OMA" id="EMMKIGI"/>
<feature type="compositionally biased region" description="Gly residues" evidence="2">
    <location>
        <begin position="219"/>
        <end position="235"/>
    </location>
</feature>
<dbReference type="EMBL" id="HBET01008769">
    <property type="protein sequence ID" value="CAD8561513.1"/>
    <property type="molecule type" value="Transcribed_RNA"/>
</dbReference>
<dbReference type="EMBL" id="HBET01008781">
    <property type="protein sequence ID" value="CAD8561521.1"/>
    <property type="molecule type" value="Transcribed_RNA"/>
</dbReference>
<organism evidence="7 11">
    <name type="scientific">Cafeteria roenbergensis</name>
    <name type="common">Marine flagellate</name>
    <dbReference type="NCBI Taxonomy" id="33653"/>
    <lineage>
        <taxon>Eukaryota</taxon>
        <taxon>Sar</taxon>
        <taxon>Stramenopiles</taxon>
        <taxon>Bigyra</taxon>
        <taxon>Opalozoa</taxon>
        <taxon>Bicosoecida</taxon>
        <taxon>Cafeteriaceae</taxon>
        <taxon>Cafeteria</taxon>
    </lineage>
</organism>
<reference evidence="9 10" key="1">
    <citation type="submission" date="2019-07" db="EMBL/GenBank/DDBJ databases">
        <title>Genomes of Cafeteria roenbergensis.</title>
        <authorList>
            <person name="Fischer M.G."/>
            <person name="Hackl T."/>
            <person name="Roman M."/>
        </authorList>
    </citation>
    <scope>NUCLEOTIDE SEQUENCE [LARGE SCALE GENOMIC DNA]</scope>
    <source>
        <strain evidence="5 10">BVI</strain>
        <strain evidence="6 12">Cflag</strain>
        <strain evidence="8 9">E4-10P</strain>
        <strain evidence="7 11">RCC970-E3</strain>
    </source>
</reference>
<dbReference type="EMBL" id="VLTM01000079">
    <property type="protein sequence ID" value="KAA0156959.1"/>
    <property type="molecule type" value="Genomic_DNA"/>
</dbReference>
<dbReference type="EMBL" id="VLTO01000016">
    <property type="protein sequence ID" value="KAA0175079.1"/>
    <property type="molecule type" value="Genomic_DNA"/>
</dbReference>
<dbReference type="OrthoDB" id="2329734at2759"/>
<accession>A0A5A8DX47</accession>
<evidence type="ECO:0000256" key="1">
    <source>
        <dbReference type="SAM" id="Coils"/>
    </source>
</evidence>
<evidence type="ECO:0000313" key="8">
    <source>
        <dbReference type="EMBL" id="KAA0175079.1"/>
    </source>
</evidence>
<dbReference type="InterPro" id="IPR005024">
    <property type="entry name" value="Snf7_fam"/>
</dbReference>
<evidence type="ECO:0000313" key="9">
    <source>
        <dbReference type="Proteomes" id="UP000322899"/>
    </source>
</evidence>
<dbReference type="Proteomes" id="UP000324907">
    <property type="component" value="Unassembled WGS sequence"/>
</dbReference>
<sequence>MFGFGRSAEPPKSDKDRVKEIRKQLRQSKRQLDSDIRAIQRQEAATARDVKKLAKAGNVAEARTLAKAIVQARTQVTRISVQKARIADVDMQIANMASMARVSGAFEKSTQVMKSMNKLVKAPELAGAMREMQAEMAKMGIVEEIMEETFDEMDDDSVEEAAEEEVEKIMFDLTKDIRGVHIPSSHVAAKEAAPAAAAPRGRVAVGAGGVTPAAASGHAAGGGSGSGSGPGGAGASAGPPPGASVADDLMARLAALDG</sequence>